<feature type="transmembrane region" description="Helical" evidence="1">
    <location>
        <begin position="145"/>
        <end position="162"/>
    </location>
</feature>
<reference evidence="3" key="2">
    <citation type="submission" date="2020-09" db="EMBL/GenBank/DDBJ databases">
        <authorList>
            <person name="Sun Q."/>
            <person name="Ohkuma M."/>
        </authorList>
    </citation>
    <scope>NUCLEOTIDE SEQUENCE</scope>
    <source>
        <strain evidence="3">JCM 11219</strain>
    </source>
</reference>
<feature type="transmembrane region" description="Helical" evidence="1">
    <location>
        <begin position="360"/>
        <end position="386"/>
    </location>
</feature>
<keyword evidence="1" id="KW-0472">Membrane</keyword>
<dbReference type="OrthoDB" id="28672at2157"/>
<dbReference type="EMBL" id="BMNM01000007">
    <property type="protein sequence ID" value="GGI80616.1"/>
    <property type="molecule type" value="Genomic_DNA"/>
</dbReference>
<evidence type="ECO:0000256" key="1">
    <source>
        <dbReference type="SAM" id="Phobius"/>
    </source>
</evidence>
<protein>
    <submittedName>
        <fullName evidence="3">Uncharacterized protein</fullName>
    </submittedName>
</protein>
<feature type="transmembrane region" description="Helical" evidence="1">
    <location>
        <begin position="174"/>
        <end position="192"/>
    </location>
</feature>
<evidence type="ECO:0000313" key="3">
    <source>
        <dbReference type="EMBL" id="GGI80616.1"/>
    </source>
</evidence>
<reference evidence="5" key="3">
    <citation type="submission" date="2022-09" db="EMBL/GenBank/DDBJ databases">
        <title>Complete genome sequence of Vulcanisaeta souniana.</title>
        <authorList>
            <person name="Kato S."/>
            <person name="Itoh T."/>
            <person name="Ohkuma M."/>
        </authorList>
    </citation>
    <scope>NUCLEOTIDE SEQUENCE [LARGE SCALE GENOMIC DNA]</scope>
    <source>
        <strain evidence="5">JCM 11219</strain>
    </source>
</reference>
<dbReference type="AlphaFoldDB" id="A0A830EGH4"/>
<keyword evidence="1" id="KW-1133">Transmembrane helix</keyword>
<reference evidence="2" key="4">
    <citation type="journal article" date="2023" name="Microbiol. Resour. Announc.">
        <title>Complete Genome Sequence of Vulcanisaeta souniana Strain IC-059, a Hyperthermophilic Archaeon Isolated from Hot Spring Water in Japan.</title>
        <authorList>
            <person name="Kato S."/>
            <person name="Itoh T."/>
            <person name="Wu L."/>
            <person name="Ma J."/>
            <person name="Ohkuma M."/>
        </authorList>
    </citation>
    <scope>NUCLEOTIDE SEQUENCE</scope>
    <source>
        <strain evidence="2">JCM 11219</strain>
    </source>
</reference>
<proteinExistence type="predicted"/>
<name>A0A830EGH4_9CREN</name>
<dbReference type="Proteomes" id="UP000657075">
    <property type="component" value="Unassembled WGS sequence"/>
</dbReference>
<keyword evidence="5" id="KW-1185">Reference proteome</keyword>
<organism evidence="3 4">
    <name type="scientific">Vulcanisaeta souniana JCM 11219</name>
    <dbReference type="NCBI Taxonomy" id="1293586"/>
    <lineage>
        <taxon>Archaea</taxon>
        <taxon>Thermoproteota</taxon>
        <taxon>Thermoprotei</taxon>
        <taxon>Thermoproteales</taxon>
        <taxon>Thermoproteaceae</taxon>
        <taxon>Vulcanisaeta</taxon>
    </lineage>
</organism>
<dbReference type="EMBL" id="AP026830">
    <property type="protein sequence ID" value="BDR91076.1"/>
    <property type="molecule type" value="Genomic_DNA"/>
</dbReference>
<feature type="transmembrane region" description="Helical" evidence="1">
    <location>
        <begin position="115"/>
        <end position="133"/>
    </location>
</feature>
<feature type="transmembrane region" description="Helical" evidence="1">
    <location>
        <begin position="290"/>
        <end position="314"/>
    </location>
</feature>
<dbReference type="Proteomes" id="UP001060771">
    <property type="component" value="Chromosome"/>
</dbReference>
<feature type="transmembrane region" description="Helical" evidence="1">
    <location>
        <begin position="335"/>
        <end position="354"/>
    </location>
</feature>
<feature type="transmembrane region" description="Helical" evidence="1">
    <location>
        <begin position="261"/>
        <end position="284"/>
    </location>
</feature>
<feature type="transmembrane region" description="Helical" evidence="1">
    <location>
        <begin position="407"/>
        <end position="434"/>
    </location>
</feature>
<keyword evidence="1" id="KW-0812">Transmembrane</keyword>
<reference evidence="3" key="1">
    <citation type="journal article" date="2014" name="Int. J. Syst. Evol. Microbiol.">
        <title>Complete genome sequence of Corynebacterium casei LMG S-19264T (=DSM 44701T), isolated from a smear-ripened cheese.</title>
        <authorList>
            <consortium name="US DOE Joint Genome Institute (JGI-PGF)"/>
            <person name="Walter F."/>
            <person name="Albersmeier A."/>
            <person name="Kalinowski J."/>
            <person name="Ruckert C."/>
        </authorList>
    </citation>
    <scope>NUCLEOTIDE SEQUENCE</scope>
    <source>
        <strain evidence="3">JCM 11219</strain>
    </source>
</reference>
<dbReference type="RefSeq" id="WP_188603547.1">
    <property type="nucleotide sequence ID" value="NZ_AP026830.1"/>
</dbReference>
<feature type="transmembrane region" description="Helical" evidence="1">
    <location>
        <begin position="88"/>
        <end position="109"/>
    </location>
</feature>
<accession>A0A830EGH4</accession>
<gene>
    <name evidence="3" type="ORF">GCM10007112_16800</name>
    <name evidence="2" type="ORF">Vsou_01690</name>
</gene>
<dbReference type="GeneID" id="76205724"/>
<feature type="transmembrane region" description="Helical" evidence="1">
    <location>
        <begin position="18"/>
        <end position="37"/>
    </location>
</feature>
<feature type="transmembrane region" description="Helical" evidence="1">
    <location>
        <begin position="440"/>
        <end position="463"/>
    </location>
</feature>
<evidence type="ECO:0000313" key="4">
    <source>
        <dbReference type="Proteomes" id="UP000657075"/>
    </source>
</evidence>
<evidence type="ECO:0000313" key="5">
    <source>
        <dbReference type="Proteomes" id="UP001060771"/>
    </source>
</evidence>
<evidence type="ECO:0000313" key="2">
    <source>
        <dbReference type="EMBL" id="BDR91076.1"/>
    </source>
</evidence>
<sequence>MRILRIIYFEIKQLYSKWFLAILITVLAIYTLTSFGIGSSNPRLILYNLNYLIIILLILYLSTSFAVVRPMIDVVFTTQVNPVEYYIARAIATGFMYPIAMIMITIPTVRPGLDLAYYVATLLLLLGFLILFTANIQLIPWRNKILLAIPILAVIILGYLRPEFSPLYGLVRPGPIYVIYALALLILSIATIPRRRIRELATNAYGVLGEQPSITLRRLGARPIGLPRTPWRIIWATSTTNLTFMMNSPQGSRAVSMRINIFIILLPLTTSFAIAYCIAALLIHGTGAQVFLSVFSFYIIYLLLYVFSASTISYERLWLSLSIDPTRYFRYRMGARTLITAIALLPWITAYALQGMHFRPAIYLAMALVSTVMMAPALSWLVAAYAGQPQVRELQIMQRPMTYSLRALLILLFILITMSIYMTPYALALLTVYYPGLATLWTISTALTAVILIASAAFLYYAVVSERSRGIWAWLVNRLSEVGYV</sequence>
<feature type="transmembrane region" description="Helical" evidence="1">
    <location>
        <begin position="49"/>
        <end position="68"/>
    </location>
</feature>